<protein>
    <submittedName>
        <fullName evidence="1">Uncharacterized protein</fullName>
    </submittedName>
</protein>
<dbReference type="Proteomes" id="UP001468345">
    <property type="component" value="Chromosome"/>
</dbReference>
<proteinExistence type="predicted"/>
<keyword evidence="2" id="KW-1185">Reference proteome</keyword>
<name>A0ABZ2WA75_9STAP</name>
<evidence type="ECO:0000313" key="2">
    <source>
        <dbReference type="Proteomes" id="UP001468345"/>
    </source>
</evidence>
<organism evidence="1 2">
    <name type="scientific">Staphylococcus casei</name>
    <dbReference type="NCBI Taxonomy" id="201828"/>
    <lineage>
        <taxon>Bacteria</taxon>
        <taxon>Bacillati</taxon>
        <taxon>Bacillota</taxon>
        <taxon>Bacilli</taxon>
        <taxon>Bacillales</taxon>
        <taxon>Staphylococcaceae</taxon>
        <taxon>Staphylococcus</taxon>
    </lineage>
</organism>
<gene>
    <name evidence="1" type="ORF">SHJJP9002_000846</name>
</gene>
<reference evidence="1 2" key="1">
    <citation type="journal article" date="2024" name="ISME J.">
        <title>Staphylococcus epidermidis bacteriocin A37 kills natural competitors with a unique mechanism of action.</title>
        <authorList>
            <person name="Puls J.S."/>
            <person name="Winnerling B."/>
            <person name="Power J.J."/>
            <person name="Kruger A.M."/>
            <person name="Brajtenbach D."/>
            <person name="Johnson M."/>
            <person name="Bilici K."/>
            <person name="Camus L."/>
            <person name="Fliesswasser T."/>
            <person name="Schneider T."/>
            <person name="Sahl H.G."/>
            <person name="Ghosal D."/>
            <person name="Kubitscheck U."/>
            <person name="Heilbronner S."/>
            <person name="Grein F."/>
        </authorList>
    </citation>
    <scope>NUCLEOTIDE SEQUENCE [LARGE SCALE GENOMIC DNA]</scope>
    <source>
        <strain evidence="1 2">SCK7</strain>
    </source>
</reference>
<dbReference type="RefSeq" id="WP_341636876.1">
    <property type="nucleotide sequence ID" value="NZ_CP133006.1"/>
</dbReference>
<evidence type="ECO:0000313" key="1">
    <source>
        <dbReference type="EMBL" id="WZG08944.1"/>
    </source>
</evidence>
<sequence>MGELYKVEIAAPRFVKRKDGYVGILINENDQFNIGQVTEIGDKPKTMIDGSFDINDIKYAKLNRKFLVVVNDGERVVANNSNTLIVSNNGALGIKLKNSQDRNVEQFMNQEYQDASLYVSMIDEQVDKLFILSLDTK</sequence>
<dbReference type="EMBL" id="CP133006">
    <property type="protein sequence ID" value="WZG08944.1"/>
    <property type="molecule type" value="Genomic_DNA"/>
</dbReference>
<accession>A0ABZ2WA75</accession>